<gene>
    <name evidence="2" type="ORF">EJK17_01170</name>
</gene>
<evidence type="ECO:0000259" key="1">
    <source>
        <dbReference type="Pfam" id="PF05649"/>
    </source>
</evidence>
<dbReference type="InterPro" id="IPR008753">
    <property type="entry name" value="Peptidase_M13_N"/>
</dbReference>
<dbReference type="Pfam" id="PF05649">
    <property type="entry name" value="Peptidase_M13_N"/>
    <property type="match status" value="1"/>
</dbReference>
<dbReference type="InterPro" id="IPR024079">
    <property type="entry name" value="MetalloPept_cat_dom_sf"/>
</dbReference>
<sequence>MIHFNQKVRGGVGDLTKPDVNARPQDNLYLAVNSEWQKDAVIPADRTEIGVNTEIDMRIEKRMMTDLDKFISGKNKIPDIPNLKKAVELYKMAKDFAKRNSDGAKPIQKDLATLTNLKSFSDLQALSESEDGVVFEFPYNFYKGRRDTKCPDIAQV</sequence>
<organism evidence="2 3">
    <name type="scientific">Lactobacillus xujianguonis</name>
    <dbReference type="NCBI Taxonomy" id="2495899"/>
    <lineage>
        <taxon>Bacteria</taxon>
        <taxon>Bacillati</taxon>
        <taxon>Bacillota</taxon>
        <taxon>Bacilli</taxon>
        <taxon>Lactobacillales</taxon>
        <taxon>Lactobacillaceae</taxon>
        <taxon>Lactobacillus</taxon>
    </lineage>
</organism>
<comment type="caution">
    <text evidence="2">The sequence shown here is derived from an EMBL/GenBank/DDBJ whole genome shotgun (WGS) entry which is preliminary data.</text>
</comment>
<dbReference type="SUPFAM" id="SSF55486">
    <property type="entry name" value="Metalloproteases ('zincins'), catalytic domain"/>
    <property type="match status" value="1"/>
</dbReference>
<dbReference type="InterPro" id="IPR042089">
    <property type="entry name" value="Peptidase_M13_dom_2"/>
</dbReference>
<dbReference type="GO" id="GO:0008237">
    <property type="term" value="F:metallopeptidase activity"/>
    <property type="evidence" value="ECO:0007669"/>
    <property type="project" value="InterPro"/>
</dbReference>
<proteinExistence type="predicted"/>
<accession>A0A437SXF9</accession>
<dbReference type="GO" id="GO:0006508">
    <property type="term" value="P:proteolysis"/>
    <property type="evidence" value="ECO:0007669"/>
    <property type="project" value="InterPro"/>
</dbReference>
<dbReference type="AlphaFoldDB" id="A0A437SXF9"/>
<keyword evidence="3" id="KW-1185">Reference proteome</keyword>
<reference evidence="2 3" key="1">
    <citation type="submission" date="2018-12" db="EMBL/GenBank/DDBJ databases">
        <authorList>
            <person name="Meng J."/>
        </authorList>
    </citation>
    <scope>NUCLEOTIDE SEQUENCE [LARGE SCALE GENOMIC DNA]</scope>
    <source>
        <strain evidence="2 3">HT111-2</strain>
    </source>
</reference>
<dbReference type="RefSeq" id="WP_103661002.1">
    <property type="nucleotide sequence ID" value="NZ_ML136872.1"/>
</dbReference>
<dbReference type="Proteomes" id="UP000288291">
    <property type="component" value="Unassembled WGS sequence"/>
</dbReference>
<feature type="domain" description="Peptidase M13 N-terminal" evidence="1">
    <location>
        <begin position="24"/>
        <end position="128"/>
    </location>
</feature>
<evidence type="ECO:0000313" key="2">
    <source>
        <dbReference type="EMBL" id="RVU71611.1"/>
    </source>
</evidence>
<dbReference type="Gene3D" id="3.40.390.10">
    <property type="entry name" value="Collagenase (Catalytic Domain)"/>
    <property type="match status" value="1"/>
</dbReference>
<name>A0A437SXF9_9LACO</name>
<dbReference type="EMBL" id="RXIA01000003">
    <property type="protein sequence ID" value="RVU71611.1"/>
    <property type="molecule type" value="Genomic_DNA"/>
</dbReference>
<dbReference type="Gene3D" id="1.10.1380.10">
    <property type="entry name" value="Neutral endopeptidase , domain2"/>
    <property type="match status" value="1"/>
</dbReference>
<protein>
    <recommendedName>
        <fullName evidence="1">Peptidase M13 N-terminal domain-containing protein</fullName>
    </recommendedName>
</protein>
<evidence type="ECO:0000313" key="3">
    <source>
        <dbReference type="Proteomes" id="UP000288291"/>
    </source>
</evidence>